<evidence type="ECO:0000259" key="1">
    <source>
        <dbReference type="Pfam" id="PF09346"/>
    </source>
</evidence>
<protein>
    <recommendedName>
        <fullName evidence="1">Knr4/Smi1-like domain-containing protein</fullName>
    </recommendedName>
</protein>
<dbReference type="InterPro" id="IPR037883">
    <property type="entry name" value="Knr4/Smi1-like_sf"/>
</dbReference>
<dbReference type="AlphaFoldDB" id="N8WUQ3"/>
<evidence type="ECO:0000313" key="2">
    <source>
        <dbReference type="EMBL" id="ENV15877.1"/>
    </source>
</evidence>
<keyword evidence="3" id="KW-1185">Reference proteome</keyword>
<dbReference type="RefSeq" id="WP_004821067.1">
    <property type="nucleotide sequence ID" value="NZ_KB849456.1"/>
</dbReference>
<proteinExistence type="predicted"/>
<organism evidence="2 3">
    <name type="scientific">Acinetobacter guillouiae NIPH 991</name>
    <dbReference type="NCBI Taxonomy" id="1217656"/>
    <lineage>
        <taxon>Bacteria</taxon>
        <taxon>Pseudomonadati</taxon>
        <taxon>Pseudomonadota</taxon>
        <taxon>Gammaproteobacteria</taxon>
        <taxon>Moraxellales</taxon>
        <taxon>Moraxellaceae</taxon>
        <taxon>Acinetobacter</taxon>
    </lineage>
</organism>
<dbReference type="HOGENOM" id="CLU_1559594_0_0_6"/>
<gene>
    <name evidence="2" type="ORF">F964_02811</name>
</gene>
<dbReference type="Gene3D" id="3.40.1580.10">
    <property type="entry name" value="SMI1/KNR4-like"/>
    <property type="match status" value="1"/>
</dbReference>
<sequence>MNDSFEVTVELLRNSWTKPKVINNISIDMLFRCRFLHGINEFDDIPFSEDFIEFYKISNGAYLFEDVIYGQWGLILLDLYFIEIKTKEFMLDYRDDFVFGDYIIGEFLGDNDLLLLRLDKTKEDYGSIIVANRMDSREEWKKVESNFRNFIVNFAINEGQKYWQ</sequence>
<dbReference type="eggNOG" id="ENOG5033N22">
    <property type="taxonomic scope" value="Bacteria"/>
</dbReference>
<dbReference type="Proteomes" id="UP000013148">
    <property type="component" value="Unassembled WGS sequence"/>
</dbReference>
<evidence type="ECO:0000313" key="3">
    <source>
        <dbReference type="Proteomes" id="UP000013148"/>
    </source>
</evidence>
<dbReference type="PATRIC" id="fig|1217656.3.peg.2752"/>
<name>N8WUQ3_ACIGI</name>
<comment type="caution">
    <text evidence="2">The sequence shown here is derived from an EMBL/GenBank/DDBJ whole genome shotgun (WGS) entry which is preliminary data.</text>
</comment>
<reference evidence="2 3" key="1">
    <citation type="submission" date="2013-02" db="EMBL/GenBank/DDBJ databases">
        <title>The Genome Sequence of Acinetobacter guillouiae NIPH 991.</title>
        <authorList>
            <consortium name="The Broad Institute Genome Sequencing Platform"/>
            <consortium name="The Broad Institute Genome Sequencing Center for Infectious Disease"/>
            <person name="Cerqueira G."/>
            <person name="Feldgarden M."/>
            <person name="Courvalin P."/>
            <person name="Perichon B."/>
            <person name="Grillot-Courvalin C."/>
            <person name="Clermont D."/>
            <person name="Rocha E."/>
            <person name="Yoon E.-J."/>
            <person name="Nemec A."/>
            <person name="Walker B."/>
            <person name="Young S.K."/>
            <person name="Zeng Q."/>
            <person name="Gargeya S."/>
            <person name="Fitzgerald M."/>
            <person name="Haas B."/>
            <person name="Abouelleil A."/>
            <person name="Alvarado L."/>
            <person name="Arachchi H.M."/>
            <person name="Berlin A.M."/>
            <person name="Chapman S.B."/>
            <person name="Dewar J."/>
            <person name="Goldberg J."/>
            <person name="Griggs A."/>
            <person name="Gujja S."/>
            <person name="Hansen M."/>
            <person name="Howarth C."/>
            <person name="Imamovic A."/>
            <person name="Larimer J."/>
            <person name="McCowan C."/>
            <person name="Murphy C."/>
            <person name="Neiman D."/>
            <person name="Pearson M."/>
            <person name="Priest M."/>
            <person name="Roberts A."/>
            <person name="Saif S."/>
            <person name="Shea T."/>
            <person name="Sisk P."/>
            <person name="Sykes S."/>
            <person name="Wortman J."/>
            <person name="Nusbaum C."/>
            <person name="Birren B."/>
        </authorList>
    </citation>
    <scope>NUCLEOTIDE SEQUENCE [LARGE SCALE GENOMIC DNA]</scope>
    <source>
        <strain evidence="2 3">NIPH 991</strain>
    </source>
</reference>
<feature type="domain" description="Knr4/Smi1-like" evidence="1">
    <location>
        <begin position="44"/>
        <end position="151"/>
    </location>
</feature>
<dbReference type="EMBL" id="APPJ01000012">
    <property type="protein sequence ID" value="ENV15877.1"/>
    <property type="molecule type" value="Genomic_DNA"/>
</dbReference>
<dbReference type="InterPro" id="IPR018958">
    <property type="entry name" value="Knr4/Smi1-like_dom"/>
</dbReference>
<accession>N8WUQ3</accession>
<dbReference type="Pfam" id="PF09346">
    <property type="entry name" value="SMI1_KNR4"/>
    <property type="match status" value="1"/>
</dbReference>
<dbReference type="SUPFAM" id="SSF160631">
    <property type="entry name" value="SMI1/KNR4-like"/>
    <property type="match status" value="1"/>
</dbReference>